<name>A0A267F990_9PLAT</name>
<evidence type="ECO:0000259" key="4">
    <source>
        <dbReference type="SMART" id="SM00703"/>
    </source>
</evidence>
<keyword evidence="2" id="KW-0472">Membrane</keyword>
<dbReference type="EMBL" id="NIVC01001304">
    <property type="protein sequence ID" value="PAA69639.1"/>
    <property type="molecule type" value="Genomic_DNA"/>
</dbReference>
<evidence type="ECO:0000313" key="6">
    <source>
        <dbReference type="Proteomes" id="UP000215902"/>
    </source>
</evidence>
<organism evidence="5 6">
    <name type="scientific">Macrostomum lignano</name>
    <dbReference type="NCBI Taxonomy" id="282301"/>
    <lineage>
        <taxon>Eukaryota</taxon>
        <taxon>Metazoa</taxon>
        <taxon>Spiralia</taxon>
        <taxon>Lophotrochozoa</taxon>
        <taxon>Platyhelminthes</taxon>
        <taxon>Rhabditophora</taxon>
        <taxon>Macrostomorpha</taxon>
        <taxon>Macrostomida</taxon>
        <taxon>Macrostomidae</taxon>
        <taxon>Macrostomum</taxon>
    </lineage>
</organism>
<keyword evidence="6" id="KW-1185">Reference proteome</keyword>
<accession>A0A267F990</accession>
<reference evidence="5 6" key="1">
    <citation type="submission" date="2017-06" db="EMBL/GenBank/DDBJ databases">
        <title>A platform for efficient transgenesis in Macrostomum lignano, a flatworm model organism for stem cell research.</title>
        <authorList>
            <person name="Berezikov E."/>
        </authorList>
    </citation>
    <scope>NUCLEOTIDE SEQUENCE [LARGE SCALE GENOMIC DNA]</scope>
    <source>
        <strain evidence="5">DV1</strain>
        <tissue evidence="5">Whole organism</tissue>
    </source>
</reference>
<dbReference type="PANTHER" id="PTHR11161:SF0">
    <property type="entry name" value="O-ACYLTRANSFERASE LIKE PROTEIN"/>
    <property type="match status" value="1"/>
</dbReference>
<feature type="non-terminal residue" evidence="5">
    <location>
        <position position="1"/>
    </location>
</feature>
<feature type="transmembrane region" description="Helical" evidence="2">
    <location>
        <begin position="256"/>
        <end position="280"/>
    </location>
</feature>
<evidence type="ECO:0000256" key="1">
    <source>
        <dbReference type="SAM" id="MobiDB-lite"/>
    </source>
</evidence>
<feature type="domain" description="Nose resistant-to-fluoxetine protein N-terminal" evidence="4">
    <location>
        <begin position="98"/>
        <end position="234"/>
    </location>
</feature>
<evidence type="ECO:0000256" key="2">
    <source>
        <dbReference type="SAM" id="Phobius"/>
    </source>
</evidence>
<keyword evidence="2" id="KW-1133">Transmembrane helix</keyword>
<feature type="signal peptide" evidence="3">
    <location>
        <begin position="1"/>
        <end position="20"/>
    </location>
</feature>
<feature type="compositionally biased region" description="Basic residues" evidence="1">
    <location>
        <begin position="467"/>
        <end position="478"/>
    </location>
</feature>
<keyword evidence="2" id="KW-0812">Transmembrane</keyword>
<evidence type="ECO:0000313" key="5">
    <source>
        <dbReference type="EMBL" id="PAA69639.1"/>
    </source>
</evidence>
<dbReference type="PANTHER" id="PTHR11161">
    <property type="entry name" value="O-ACYLTRANSFERASE"/>
    <property type="match status" value="1"/>
</dbReference>
<dbReference type="InterPro" id="IPR052728">
    <property type="entry name" value="O2_lipid_transport_reg"/>
</dbReference>
<feature type="chain" id="PRO_5013283727" description="Nose resistant-to-fluoxetine protein N-terminal domain-containing protein" evidence="3">
    <location>
        <begin position="21"/>
        <end position="585"/>
    </location>
</feature>
<gene>
    <name evidence="5" type="ORF">BOX15_Mlig003401g1</name>
</gene>
<dbReference type="AlphaFoldDB" id="A0A267F990"/>
<dbReference type="Proteomes" id="UP000215902">
    <property type="component" value="Unassembled WGS sequence"/>
</dbReference>
<comment type="caution">
    <text evidence="5">The sequence shown here is derived from an EMBL/GenBank/DDBJ whole genome shotgun (WGS) entry which is preliminary data.</text>
</comment>
<dbReference type="Pfam" id="PF20146">
    <property type="entry name" value="NRF"/>
    <property type="match status" value="1"/>
</dbReference>
<evidence type="ECO:0000256" key="3">
    <source>
        <dbReference type="SAM" id="SignalP"/>
    </source>
</evidence>
<sequence length="585" mass="62110">AASSLSPAALLLLLPLLAAAAGGEVSYSSFWRRLDSFRPVADAADGGVSRPTLEAAARLLSADGASLRQAALEALETFVRAEQAAAPFAVASDGNESISACANHTVTLLMALSKGEGWALKFLDSDAKPPAALAYGARLWLGNYDQCMAVGRSDPIEIYGAADEHRGDPLPIRGSYCLLAAAETDGSDRPAGGLESSALRLGLCWPDSCSPAQINNLTQLLLSPLQKLLPANRSLLVLPQATQCHQPRAQLPWTRAAVFMTCLLSLFGVFMLLGTAFDLVRTYRLSWRSLCRSRKQLLVNEDEEADAETASADGISAAAVDGGGHRVNGIANGGHETASSFSAIAADMLLHGLVLVPGQRHAVLHCQPDAVLPAGHQARPRRRGHLRLAARLRHRHGHPQHRQWPGRRLLRHRAGVQRHLHQAVVPGDPLPGRRAVRLSAAPTQGAALAAQQAPGGPAVAGGGRGGPQHRVRPLRCGRRPGQAVAKRRLAVQRRLPAAVGRRRRLGDHRLRHWQRRLGEQSAVAAAVCPAVSAHLLRLPGAPGRDAGLLPEPQAGHGVGQFLRDPRLPGQLRPGLHGRLCGVADV</sequence>
<protein>
    <recommendedName>
        <fullName evidence="4">Nose resistant-to-fluoxetine protein N-terminal domain-containing protein</fullName>
    </recommendedName>
</protein>
<dbReference type="SMART" id="SM00703">
    <property type="entry name" value="NRF"/>
    <property type="match status" value="1"/>
</dbReference>
<keyword evidence="3" id="KW-0732">Signal</keyword>
<dbReference type="InterPro" id="IPR006621">
    <property type="entry name" value="Nose-resist-to-fluoxetine_N"/>
</dbReference>
<feature type="region of interest" description="Disordered" evidence="1">
    <location>
        <begin position="453"/>
        <end position="484"/>
    </location>
</feature>
<proteinExistence type="predicted"/>